<comment type="catalytic activity">
    <reaction evidence="1 5">
        <text>uridine(55) in tRNA = pseudouridine(55) in tRNA</text>
        <dbReference type="Rhea" id="RHEA:42532"/>
        <dbReference type="Rhea" id="RHEA-COMP:10101"/>
        <dbReference type="Rhea" id="RHEA-COMP:10102"/>
        <dbReference type="ChEBI" id="CHEBI:65314"/>
        <dbReference type="ChEBI" id="CHEBI:65315"/>
        <dbReference type="EC" id="5.4.99.25"/>
    </reaction>
</comment>
<proteinExistence type="inferred from homology"/>
<gene>
    <name evidence="5 8" type="primary">truB</name>
    <name evidence="8" type="ORF">E4665_01215</name>
</gene>
<sequence>MAEYDGLLPLYKPRGMTSHDCIARLRKLLGFRKIGHTGTLDPEVDGVLVLCFGKATKIAQYLLDYGKEYKGTVCLGTSTTTEDAGGETIESKEVSAAIGREEVEAVFETFKGEIEQTVPMYSAVKVNGRKLYEYAREGIQVKQPVRKVRIYELKLDSASPMFETLLPFIVSCSKGTYVRTLAVDIGRKLGYPAHLESLTRIKAGSFAIDNCLTFEEIENKQAVGQFSDCLEPLESGLNLMESWTVDDHIAVKIVHGAVLPSPKKLQGRTFAVFNQKGCCLAIYEQHPEKSGYVKPKKVLANGPE</sequence>
<dbReference type="EMBL" id="SRJD01000001">
    <property type="protein sequence ID" value="TGB00324.1"/>
    <property type="molecule type" value="Genomic_DNA"/>
</dbReference>
<dbReference type="FunFam" id="3.30.2350.10:FF:000011">
    <property type="entry name" value="tRNA pseudouridine synthase B"/>
    <property type="match status" value="1"/>
</dbReference>
<dbReference type="InterPro" id="IPR002501">
    <property type="entry name" value="PsdUridine_synth_N"/>
</dbReference>
<evidence type="ECO:0000256" key="1">
    <source>
        <dbReference type="ARBA" id="ARBA00000385"/>
    </source>
</evidence>
<organism evidence="8 9">
    <name type="scientific">Sporolactobacillus shoreae</name>
    <dbReference type="NCBI Taxonomy" id="1465501"/>
    <lineage>
        <taxon>Bacteria</taxon>
        <taxon>Bacillati</taxon>
        <taxon>Bacillota</taxon>
        <taxon>Bacilli</taxon>
        <taxon>Bacillales</taxon>
        <taxon>Sporolactobacillaceae</taxon>
        <taxon>Sporolactobacillus</taxon>
    </lineage>
</organism>
<evidence type="ECO:0000313" key="8">
    <source>
        <dbReference type="EMBL" id="TGB00324.1"/>
    </source>
</evidence>
<dbReference type="SUPFAM" id="SSF55120">
    <property type="entry name" value="Pseudouridine synthase"/>
    <property type="match status" value="1"/>
</dbReference>
<evidence type="ECO:0000256" key="5">
    <source>
        <dbReference type="HAMAP-Rule" id="MF_01080"/>
    </source>
</evidence>
<evidence type="ECO:0000313" key="9">
    <source>
        <dbReference type="Proteomes" id="UP000298347"/>
    </source>
</evidence>
<dbReference type="GO" id="GO:0003723">
    <property type="term" value="F:RNA binding"/>
    <property type="evidence" value="ECO:0007669"/>
    <property type="project" value="InterPro"/>
</dbReference>
<dbReference type="PANTHER" id="PTHR13767:SF2">
    <property type="entry name" value="PSEUDOURIDYLATE SYNTHASE TRUB1"/>
    <property type="match status" value="1"/>
</dbReference>
<dbReference type="Gene3D" id="3.30.2350.10">
    <property type="entry name" value="Pseudouridine synthase"/>
    <property type="match status" value="1"/>
</dbReference>
<comment type="function">
    <text evidence="5">Responsible for synthesis of pseudouridine from uracil-55 in the psi GC loop of transfer RNAs.</text>
</comment>
<evidence type="ECO:0000256" key="4">
    <source>
        <dbReference type="ARBA" id="ARBA00023235"/>
    </source>
</evidence>
<comment type="similarity">
    <text evidence="2 5">Belongs to the pseudouridine synthase TruB family. Type 1 subfamily.</text>
</comment>
<keyword evidence="3 5" id="KW-0819">tRNA processing</keyword>
<accession>A0A4Z0GSF0</accession>
<dbReference type="HAMAP" id="MF_01080">
    <property type="entry name" value="TruB_bact"/>
    <property type="match status" value="1"/>
</dbReference>
<dbReference type="Pfam" id="PF01509">
    <property type="entry name" value="TruB_N"/>
    <property type="match status" value="1"/>
</dbReference>
<evidence type="ECO:0000256" key="3">
    <source>
        <dbReference type="ARBA" id="ARBA00022694"/>
    </source>
</evidence>
<dbReference type="PANTHER" id="PTHR13767">
    <property type="entry name" value="TRNA-PSEUDOURIDINE SYNTHASE"/>
    <property type="match status" value="1"/>
</dbReference>
<dbReference type="RefSeq" id="WP_135346970.1">
    <property type="nucleotide sequence ID" value="NZ_SRJD01000001.1"/>
</dbReference>
<dbReference type="Pfam" id="PF16198">
    <property type="entry name" value="TruB_C_2"/>
    <property type="match status" value="1"/>
</dbReference>
<evidence type="ECO:0000259" key="7">
    <source>
        <dbReference type="Pfam" id="PF16198"/>
    </source>
</evidence>
<dbReference type="Proteomes" id="UP000298347">
    <property type="component" value="Unassembled WGS sequence"/>
</dbReference>
<dbReference type="OrthoDB" id="9802309at2"/>
<dbReference type="EC" id="5.4.99.25" evidence="5"/>
<evidence type="ECO:0000256" key="2">
    <source>
        <dbReference type="ARBA" id="ARBA00005642"/>
    </source>
</evidence>
<reference evidence="8 9" key="1">
    <citation type="journal article" date="2015" name="Int. J. Syst. Evol. Microbiol.">
        <title>Sporolactobacillus shoreae sp. nov. and Sporolactobacillus spathodeae sp. nov., two spore-forming lactic acid bacteria isolated from tree barks in Thailand.</title>
        <authorList>
            <person name="Thamacharoensuk T."/>
            <person name="Kitahara M."/>
            <person name="Ohkuma M."/>
            <person name="Thongchul N."/>
            <person name="Tanasupawat S."/>
        </authorList>
    </citation>
    <scope>NUCLEOTIDE SEQUENCE [LARGE SCALE GENOMIC DNA]</scope>
    <source>
        <strain evidence="8 9">BK92</strain>
    </source>
</reference>
<comment type="caution">
    <text evidence="8">The sequence shown here is derived from an EMBL/GenBank/DDBJ whole genome shotgun (WGS) entry which is preliminary data.</text>
</comment>
<keyword evidence="9" id="KW-1185">Reference proteome</keyword>
<keyword evidence="4 5" id="KW-0413">Isomerase</keyword>
<dbReference type="NCBIfam" id="TIGR00431">
    <property type="entry name" value="TruB"/>
    <property type="match status" value="1"/>
</dbReference>
<dbReference type="GO" id="GO:0160148">
    <property type="term" value="F:tRNA pseudouridine(55) synthase activity"/>
    <property type="evidence" value="ECO:0007669"/>
    <property type="project" value="UniProtKB-EC"/>
</dbReference>
<feature type="active site" description="Nucleophile" evidence="5">
    <location>
        <position position="41"/>
    </location>
</feature>
<evidence type="ECO:0000259" key="6">
    <source>
        <dbReference type="Pfam" id="PF01509"/>
    </source>
</evidence>
<dbReference type="GO" id="GO:1990481">
    <property type="term" value="P:mRNA pseudouridine synthesis"/>
    <property type="evidence" value="ECO:0007669"/>
    <property type="project" value="TreeGrafter"/>
</dbReference>
<dbReference type="InterPro" id="IPR020103">
    <property type="entry name" value="PsdUridine_synth_cat_dom_sf"/>
</dbReference>
<dbReference type="CDD" id="cd02573">
    <property type="entry name" value="PseudoU_synth_EcTruB"/>
    <property type="match status" value="1"/>
</dbReference>
<dbReference type="InterPro" id="IPR014780">
    <property type="entry name" value="tRNA_psdUridine_synth_TruB"/>
</dbReference>
<protein>
    <recommendedName>
        <fullName evidence="5">tRNA pseudouridine synthase B</fullName>
        <ecNumber evidence="5">5.4.99.25</ecNumber>
    </recommendedName>
    <alternativeName>
        <fullName evidence="5">tRNA pseudouridine(55) synthase</fullName>
        <shortName evidence="5">Psi55 synthase</shortName>
    </alternativeName>
    <alternativeName>
        <fullName evidence="5">tRNA pseudouridylate synthase</fullName>
    </alternativeName>
    <alternativeName>
        <fullName evidence="5">tRNA-uridine isomerase</fullName>
    </alternativeName>
</protein>
<name>A0A4Z0GSF0_9BACL</name>
<feature type="domain" description="tRNA pseudouridylate synthase B C-terminal" evidence="7">
    <location>
        <begin position="179"/>
        <end position="237"/>
    </location>
</feature>
<dbReference type="GO" id="GO:0031119">
    <property type="term" value="P:tRNA pseudouridine synthesis"/>
    <property type="evidence" value="ECO:0007669"/>
    <property type="project" value="UniProtKB-UniRule"/>
</dbReference>
<feature type="domain" description="Pseudouridine synthase II N-terminal" evidence="6">
    <location>
        <begin position="26"/>
        <end position="178"/>
    </location>
</feature>
<dbReference type="InterPro" id="IPR032819">
    <property type="entry name" value="TruB_C"/>
</dbReference>
<dbReference type="AlphaFoldDB" id="A0A4Z0GSF0"/>